<dbReference type="PROSITE" id="PS50846">
    <property type="entry name" value="HMA_2"/>
    <property type="match status" value="1"/>
</dbReference>
<dbReference type="CDD" id="cd00371">
    <property type="entry name" value="HMA"/>
    <property type="match status" value="1"/>
</dbReference>
<organism evidence="2 3">
    <name type="scientific">Streptomyces thioluteus</name>
    <dbReference type="NCBI Taxonomy" id="66431"/>
    <lineage>
        <taxon>Bacteria</taxon>
        <taxon>Bacillati</taxon>
        <taxon>Actinomycetota</taxon>
        <taxon>Actinomycetes</taxon>
        <taxon>Kitasatosporales</taxon>
        <taxon>Streptomycetaceae</taxon>
        <taxon>Streptomyces</taxon>
    </lineage>
</organism>
<comment type="caution">
    <text evidence="2">The sequence shown here is derived from an EMBL/GenBank/DDBJ whole genome shotgun (WGS) entry which is preliminary data.</text>
</comment>
<evidence type="ECO:0000313" key="2">
    <source>
        <dbReference type="EMBL" id="GAA2926659.1"/>
    </source>
</evidence>
<evidence type="ECO:0000259" key="1">
    <source>
        <dbReference type="PROSITE" id="PS50846"/>
    </source>
</evidence>
<reference evidence="3" key="1">
    <citation type="journal article" date="2019" name="Int. J. Syst. Evol. Microbiol.">
        <title>The Global Catalogue of Microorganisms (GCM) 10K type strain sequencing project: providing services to taxonomists for standard genome sequencing and annotation.</title>
        <authorList>
            <consortium name="The Broad Institute Genomics Platform"/>
            <consortium name="The Broad Institute Genome Sequencing Center for Infectious Disease"/>
            <person name="Wu L."/>
            <person name="Ma J."/>
        </authorList>
    </citation>
    <scope>NUCLEOTIDE SEQUENCE [LARGE SCALE GENOMIC DNA]</scope>
    <source>
        <strain evidence="3">JCM 4087</strain>
    </source>
</reference>
<gene>
    <name evidence="2" type="ORF">GCM10020221_23230</name>
</gene>
<dbReference type="RefSeq" id="WP_344962868.1">
    <property type="nucleotide sequence ID" value="NZ_BAAAXZ010000087.1"/>
</dbReference>
<dbReference type="InterPro" id="IPR036163">
    <property type="entry name" value="HMA_dom_sf"/>
</dbReference>
<dbReference type="InterPro" id="IPR006121">
    <property type="entry name" value="HMA_dom"/>
</dbReference>
<keyword evidence="3" id="KW-1185">Reference proteome</keyword>
<dbReference type="EMBL" id="BAAAXZ010000087">
    <property type="protein sequence ID" value="GAA2926659.1"/>
    <property type="molecule type" value="Genomic_DNA"/>
</dbReference>
<dbReference type="Gene3D" id="3.30.70.100">
    <property type="match status" value="1"/>
</dbReference>
<name>A0ABP6J9Z5_STRTU</name>
<dbReference type="SUPFAM" id="SSF55008">
    <property type="entry name" value="HMA, heavy metal-associated domain"/>
    <property type="match status" value="1"/>
</dbReference>
<dbReference type="Proteomes" id="UP001501102">
    <property type="component" value="Unassembled WGS sequence"/>
</dbReference>
<accession>A0ABP6J9Z5</accession>
<evidence type="ECO:0000313" key="3">
    <source>
        <dbReference type="Proteomes" id="UP001501102"/>
    </source>
</evidence>
<sequence length="83" mass="8136">MSSPNATPDATPDAVTTVFAVSGLHCGHCETAIAKAVTALPAVRAAGASASAGRLTVTTAGEPDEALLARAVDEAGYALTGRI</sequence>
<protein>
    <submittedName>
        <fullName evidence="2">Heavy-metal-associated domain-containing protein</fullName>
    </submittedName>
</protein>
<dbReference type="Pfam" id="PF00403">
    <property type="entry name" value="HMA"/>
    <property type="match status" value="1"/>
</dbReference>
<proteinExistence type="predicted"/>
<feature type="domain" description="HMA" evidence="1">
    <location>
        <begin position="15"/>
        <end position="80"/>
    </location>
</feature>